<reference evidence="2 3" key="1">
    <citation type="submission" date="2016-08" db="EMBL/GenBank/DDBJ databases">
        <title>New Insights into Marine Group III Euryarchaeota, from dark to light.</title>
        <authorList>
            <person name="Haro-Moreno J.M."/>
            <person name="Rodriguez-Valera F."/>
            <person name="Lopez-Garcia P."/>
            <person name="Moreira D."/>
            <person name="Martin-Cuadrado A.B."/>
        </authorList>
    </citation>
    <scope>NUCLEOTIDE SEQUENCE [LARGE SCALE GENOMIC DNA]</scope>
    <source>
        <strain evidence="2">CG-Bathy1</strain>
    </source>
</reference>
<dbReference type="GO" id="GO:0006388">
    <property type="term" value="P:tRNA splicing, via endonucleolytic cleavage and ligation"/>
    <property type="evidence" value="ECO:0007669"/>
    <property type="project" value="InterPro"/>
</dbReference>
<dbReference type="AlphaFoldDB" id="A0A1J5SYM8"/>
<comment type="caution">
    <text evidence="2">The sequence shown here is derived from an EMBL/GenBank/DDBJ whole genome shotgun (WGS) entry which is preliminary data.</text>
</comment>
<dbReference type="InterPro" id="IPR036167">
    <property type="entry name" value="tRNA_intron_Endo_cat-like_sf"/>
</dbReference>
<name>A0A1J5SYM8_9ARCH</name>
<protein>
    <recommendedName>
        <fullName evidence="1">tRNA intron endonuclease catalytic domain-containing protein</fullName>
    </recommendedName>
</protein>
<dbReference type="GO" id="GO:0000213">
    <property type="term" value="F:tRNA-intron lyase activity"/>
    <property type="evidence" value="ECO:0007669"/>
    <property type="project" value="InterPro"/>
</dbReference>
<accession>A0A1J5SYM8</accession>
<dbReference type="GO" id="GO:0003676">
    <property type="term" value="F:nucleic acid binding"/>
    <property type="evidence" value="ECO:0007669"/>
    <property type="project" value="InterPro"/>
</dbReference>
<evidence type="ECO:0000313" key="2">
    <source>
        <dbReference type="EMBL" id="OIR13665.1"/>
    </source>
</evidence>
<proteinExistence type="predicted"/>
<dbReference type="SUPFAM" id="SSF53032">
    <property type="entry name" value="tRNA-intron endonuclease catalytic domain-like"/>
    <property type="match status" value="1"/>
</dbReference>
<dbReference type="CDD" id="cd22363">
    <property type="entry name" value="tRNA-intron_lyase_C"/>
    <property type="match status" value="1"/>
</dbReference>
<gene>
    <name evidence="2" type="ORF">BEU04_03640</name>
</gene>
<organism evidence="2 3">
    <name type="scientific">Marine Group III euryarchaeote CG-Bathy1</name>
    <dbReference type="NCBI Taxonomy" id="1889001"/>
    <lineage>
        <taxon>Archaea</taxon>
        <taxon>Methanobacteriati</taxon>
        <taxon>Thermoplasmatota</taxon>
        <taxon>Thermoplasmata</taxon>
        <taxon>Candidatus Thermoprofundales</taxon>
    </lineage>
</organism>
<dbReference type="Pfam" id="PF01974">
    <property type="entry name" value="tRNA_int_endo"/>
    <property type="match status" value="1"/>
</dbReference>
<dbReference type="Proteomes" id="UP000183815">
    <property type="component" value="Unassembled WGS sequence"/>
</dbReference>
<sequence length="166" mass="19639">MNKKEMIAEDLKKRGRNSQDYEMRGYGYDENINFGEIIESTNDNGLHVGIVDNELEIIYYKIDKHVWEQGNFGESNDEIRLEDDKHKRAYEQMTAMGLKVNSGFKFGADYRVYSENEEHAPWIVIVCNNEMKWLEMARAIRVSHAVKKNLVFWVNDAWITVKWIRL</sequence>
<evidence type="ECO:0000313" key="3">
    <source>
        <dbReference type="Proteomes" id="UP000183815"/>
    </source>
</evidence>
<dbReference type="InterPro" id="IPR006677">
    <property type="entry name" value="tRNA_intron_Endonuc_cat-like"/>
</dbReference>
<feature type="domain" description="tRNA intron endonuclease catalytic" evidence="1">
    <location>
        <begin position="88"/>
        <end position="156"/>
    </location>
</feature>
<dbReference type="InterPro" id="IPR011856">
    <property type="entry name" value="tRNA_endonuc-like_dom_sf"/>
</dbReference>
<dbReference type="EMBL" id="MIYU01000022">
    <property type="protein sequence ID" value="OIR13665.1"/>
    <property type="molecule type" value="Genomic_DNA"/>
</dbReference>
<evidence type="ECO:0000259" key="1">
    <source>
        <dbReference type="Pfam" id="PF01974"/>
    </source>
</evidence>
<dbReference type="Gene3D" id="3.40.1350.10">
    <property type="match status" value="1"/>
</dbReference>